<dbReference type="AlphaFoldDB" id="A0A1E3L4T8"/>
<comment type="subcellular location">
    <subcellularLocation>
        <location evidence="1">Cell outer membrane</location>
    </subcellularLocation>
</comment>
<accession>A0A1E3L4T8</accession>
<proteinExistence type="predicted"/>
<dbReference type="GO" id="GO:0009279">
    <property type="term" value="C:cell outer membrane"/>
    <property type="evidence" value="ECO:0007669"/>
    <property type="project" value="UniProtKB-SubCell"/>
</dbReference>
<feature type="signal peptide" evidence="8">
    <location>
        <begin position="1"/>
        <end position="26"/>
    </location>
</feature>
<feature type="compositionally biased region" description="Low complexity" evidence="7">
    <location>
        <begin position="164"/>
        <end position="185"/>
    </location>
</feature>
<dbReference type="GO" id="GO:0015288">
    <property type="term" value="F:porin activity"/>
    <property type="evidence" value="ECO:0007669"/>
    <property type="project" value="TreeGrafter"/>
</dbReference>
<keyword evidence="8" id="KW-0732">Signal</keyword>
<evidence type="ECO:0000256" key="1">
    <source>
        <dbReference type="ARBA" id="ARBA00004442"/>
    </source>
</evidence>
<dbReference type="STRING" id="1886670.PTI45_02436"/>
<evidence type="ECO:0000313" key="9">
    <source>
        <dbReference type="EMBL" id="ODP28185.1"/>
    </source>
</evidence>
<evidence type="ECO:0000256" key="6">
    <source>
        <dbReference type="SAM" id="Coils"/>
    </source>
</evidence>
<keyword evidence="2" id="KW-1134">Transmembrane beta strand</keyword>
<evidence type="ECO:0000256" key="4">
    <source>
        <dbReference type="ARBA" id="ARBA00023136"/>
    </source>
</evidence>
<keyword evidence="10" id="KW-1185">Reference proteome</keyword>
<evidence type="ECO:0000256" key="3">
    <source>
        <dbReference type="ARBA" id="ARBA00022692"/>
    </source>
</evidence>
<comment type="caution">
    <text evidence="9">The sequence shown here is derived from an EMBL/GenBank/DDBJ whole genome shotgun (WGS) entry which is preliminary data.</text>
</comment>
<keyword evidence="3" id="KW-0812">Transmembrane</keyword>
<protein>
    <submittedName>
        <fullName evidence="9">Uncharacterized protein</fullName>
    </submittedName>
</protein>
<keyword evidence="5" id="KW-0998">Cell outer membrane</keyword>
<dbReference type="PANTHER" id="PTHR30026">
    <property type="entry name" value="OUTER MEMBRANE PROTEIN TOLC"/>
    <property type="match status" value="1"/>
</dbReference>
<feature type="chain" id="PRO_5009131400" evidence="8">
    <location>
        <begin position="27"/>
        <end position="533"/>
    </location>
</feature>
<evidence type="ECO:0000313" key="10">
    <source>
        <dbReference type="Proteomes" id="UP000094578"/>
    </source>
</evidence>
<keyword evidence="6" id="KW-0175">Coiled coil</keyword>
<dbReference type="Gene3D" id="1.20.1600.10">
    <property type="entry name" value="Outer membrane efflux proteins (OEP)"/>
    <property type="match status" value="2"/>
</dbReference>
<evidence type="ECO:0000256" key="2">
    <source>
        <dbReference type="ARBA" id="ARBA00022452"/>
    </source>
</evidence>
<dbReference type="SUPFAM" id="SSF56954">
    <property type="entry name" value="Outer membrane efflux proteins (OEP)"/>
    <property type="match status" value="1"/>
</dbReference>
<dbReference type="PANTHER" id="PTHR30026:SF20">
    <property type="entry name" value="OUTER MEMBRANE PROTEIN TOLC"/>
    <property type="match status" value="1"/>
</dbReference>
<dbReference type="EMBL" id="MDER01000042">
    <property type="protein sequence ID" value="ODP28185.1"/>
    <property type="molecule type" value="Genomic_DNA"/>
</dbReference>
<dbReference type="Proteomes" id="UP000094578">
    <property type="component" value="Unassembled WGS sequence"/>
</dbReference>
<dbReference type="RefSeq" id="WP_069327855.1">
    <property type="nucleotide sequence ID" value="NZ_MDER01000042.1"/>
</dbReference>
<dbReference type="GO" id="GO:1990281">
    <property type="term" value="C:efflux pump complex"/>
    <property type="evidence" value="ECO:0007669"/>
    <property type="project" value="TreeGrafter"/>
</dbReference>
<evidence type="ECO:0000256" key="5">
    <source>
        <dbReference type="ARBA" id="ARBA00023237"/>
    </source>
</evidence>
<sequence>MKKGIVGASLLAMVLVASQPLTMAHAADAIPTPVVTDTTATPASQLTISGAGELKKLDTLDLNTVINLALNDSYNLALLQLKYKVLDQQNASLGVNLVDLNNSFNIQAGNGSPVLHVPSDNNSGTDSGVNGDDPQSGSVTTASPALKAANTVSAQTDEPTPAPTTDNSGSGSAGAAATDPADPADPGTPAPEPSKPDPSDAYEQQLKELQNAVGKISDGLNKSAAAQNTQLETSRKTLEKNINSLDTQKENTELQINEAREGIKLGMTGQYVQLLASQKQVQLSKDYIDVLTRDVQRAQTLQSLGSGTQEDIDKANRALLAEKDNLTNLEDAYQKALITISFDLGIEYNPNIQLTDIDVTVEPVAKKNVDAILSSSYQVQTLANGIVQAQWEEDNQDKNAANSFDEQATKANTEIARQQLSQGKIDLAKSIESSYTDADTAYKSVVTAQRTVSDVTLDNTNMQIRYNAGVVTKYDFDKFQYQVHVDQVKQDLAKLQFYVQQAKVQAMENGYIAASSSSAAAGASGGSSAASAG</sequence>
<organism evidence="9 10">
    <name type="scientific">Paenibacillus nuruki</name>
    <dbReference type="NCBI Taxonomy" id="1886670"/>
    <lineage>
        <taxon>Bacteria</taxon>
        <taxon>Bacillati</taxon>
        <taxon>Bacillota</taxon>
        <taxon>Bacilli</taxon>
        <taxon>Bacillales</taxon>
        <taxon>Paenibacillaceae</taxon>
        <taxon>Paenibacillus</taxon>
    </lineage>
</organism>
<keyword evidence="4" id="KW-0472">Membrane</keyword>
<evidence type="ECO:0000256" key="8">
    <source>
        <dbReference type="SAM" id="SignalP"/>
    </source>
</evidence>
<feature type="compositionally biased region" description="Polar residues" evidence="7">
    <location>
        <begin position="119"/>
        <end position="143"/>
    </location>
</feature>
<dbReference type="InterPro" id="IPR051906">
    <property type="entry name" value="TolC-like"/>
</dbReference>
<feature type="coiled-coil region" evidence="6">
    <location>
        <begin position="221"/>
        <end position="262"/>
    </location>
</feature>
<feature type="region of interest" description="Disordered" evidence="7">
    <location>
        <begin position="109"/>
        <end position="201"/>
    </location>
</feature>
<name>A0A1E3L4T8_9BACL</name>
<reference evidence="9 10" key="1">
    <citation type="submission" date="2016-08" db="EMBL/GenBank/DDBJ databases">
        <title>Genome sequencing of Paenibacillus sp. TI45-13ar, isolated from Korean traditional nuruk.</title>
        <authorList>
            <person name="Kim S.-J."/>
        </authorList>
    </citation>
    <scope>NUCLEOTIDE SEQUENCE [LARGE SCALE GENOMIC DNA]</scope>
    <source>
        <strain evidence="9 10">TI45-13ar</strain>
    </source>
</reference>
<dbReference type="GO" id="GO:0015562">
    <property type="term" value="F:efflux transmembrane transporter activity"/>
    <property type="evidence" value="ECO:0007669"/>
    <property type="project" value="InterPro"/>
</dbReference>
<evidence type="ECO:0000256" key="7">
    <source>
        <dbReference type="SAM" id="MobiDB-lite"/>
    </source>
</evidence>
<gene>
    <name evidence="9" type="ORF">PTI45_02436</name>
</gene>